<evidence type="ECO:0000313" key="1">
    <source>
        <dbReference type="EMBL" id="QJQ01268.1"/>
    </source>
</evidence>
<sequence>MQQTFIVRLGDEMGLLTFASALDAEIYCQHLAACGVTGWRRERLERIDVTSALATIPQQQQRLMLSLGFYASDTNDLLADDSQSLVTPLLPVQFNMRHRQHGLHQLRIGADIPAFVQHWWGNIGGENYGQQIGALERSSEAALTRCAADALRKIHITGISHYLHTWTVAGMAEIYALYRPDSGEWGFQPVSHEVTRQLH</sequence>
<organism evidence="1 2">
    <name type="scientific">Herbaspirillum rubrisubalbicans Os34</name>
    <dbReference type="NCBI Taxonomy" id="1235827"/>
    <lineage>
        <taxon>Bacteria</taxon>
        <taxon>Pseudomonadati</taxon>
        <taxon>Pseudomonadota</taxon>
        <taxon>Betaproteobacteria</taxon>
        <taxon>Burkholderiales</taxon>
        <taxon>Oxalobacteraceae</taxon>
        <taxon>Herbaspirillum</taxon>
    </lineage>
</organism>
<protein>
    <submittedName>
        <fullName evidence="1">Uncharacterized protein</fullName>
    </submittedName>
</protein>
<accession>A0A6M3ZRR4</accession>
<name>A0A6M3ZRR4_9BURK</name>
<dbReference type="AlphaFoldDB" id="A0A6M3ZRR4"/>
<evidence type="ECO:0000313" key="2">
    <source>
        <dbReference type="Proteomes" id="UP000501648"/>
    </source>
</evidence>
<reference evidence="1 2" key="1">
    <citation type="journal article" date="2012" name="J. Bacteriol.">
        <title>Genome sequence of the pathogenic Herbaspirillum seropedicae strain Os34, isolated from rice roots.</title>
        <authorList>
            <person name="Ye W."/>
            <person name="Ye S."/>
            <person name="Liu J."/>
            <person name="Chang S."/>
            <person name="Chen M."/>
            <person name="Zhu B."/>
            <person name="Guo L."/>
            <person name="An Q."/>
        </authorList>
    </citation>
    <scope>NUCLEOTIDE SEQUENCE [LARGE SCALE GENOMIC DNA]</scope>
    <source>
        <strain evidence="1 2">Os34</strain>
    </source>
</reference>
<dbReference type="Proteomes" id="UP000501648">
    <property type="component" value="Chromosome"/>
</dbReference>
<dbReference type="EMBL" id="CP008956">
    <property type="protein sequence ID" value="QJQ01268.1"/>
    <property type="molecule type" value="Genomic_DNA"/>
</dbReference>
<proteinExistence type="predicted"/>
<gene>
    <name evidence="1" type="ORF">C798_13785</name>
</gene>